<dbReference type="EMBL" id="MFJC01000060">
    <property type="protein sequence ID" value="OGG08606.1"/>
    <property type="molecule type" value="Genomic_DNA"/>
</dbReference>
<keyword evidence="2" id="KW-0472">Membrane</keyword>
<comment type="caution">
    <text evidence="3">The sequence shown here is derived from an EMBL/GenBank/DDBJ whole genome shotgun (WGS) entry which is preliminary data.</text>
</comment>
<evidence type="ECO:0000313" key="3">
    <source>
        <dbReference type="EMBL" id="OGG08606.1"/>
    </source>
</evidence>
<feature type="compositionally biased region" description="Basic and acidic residues" evidence="1">
    <location>
        <begin position="1"/>
        <end position="15"/>
    </location>
</feature>
<dbReference type="AlphaFoldDB" id="A0A1F5Z848"/>
<evidence type="ECO:0000256" key="2">
    <source>
        <dbReference type="SAM" id="Phobius"/>
    </source>
</evidence>
<organism evidence="3 4">
    <name type="scientific">Candidatus Gottesmanbacteria bacterium RBG_16_43_7</name>
    <dbReference type="NCBI Taxonomy" id="1798373"/>
    <lineage>
        <taxon>Bacteria</taxon>
        <taxon>Candidatus Gottesmaniibacteriota</taxon>
    </lineage>
</organism>
<feature type="compositionally biased region" description="Polar residues" evidence="1">
    <location>
        <begin position="24"/>
        <end position="33"/>
    </location>
</feature>
<feature type="transmembrane region" description="Helical" evidence="2">
    <location>
        <begin position="93"/>
        <end position="114"/>
    </location>
</feature>
<name>A0A1F5Z848_9BACT</name>
<sequence length="344" mass="37648">MDENNDINHDFRSENQPDYEIPPQSESVETSDQLSHRPDSSQIPETHPSQETTAVTALRETNLAPEAVGPESSSFFPSEQALRSHHQIIIPKLITNAVILAVLFGLGMAISIAYHRIKSRSAQSPAAVVAPQSVQKQETPTPKAATPVSRGLYEVKTTVAGRGSGIFIRLPPEMLVPICDSQACTSYGSYLSGGTRFTVSIRSDQALISNFSDANITDANSTPFVNRNMTLNGKNAREFTGDFEGTTSGGFRFTKMHGVLIQLDQRGVLELNHFAPAGINVDFDRDDEVFSQIISTVTFPDTLSATPDKCLQYVSSPCDIRSCDYNQKLCQMTPFPTRSPNETK</sequence>
<evidence type="ECO:0000313" key="4">
    <source>
        <dbReference type="Proteomes" id="UP000176854"/>
    </source>
</evidence>
<proteinExistence type="predicted"/>
<keyword evidence="2" id="KW-1133">Transmembrane helix</keyword>
<protein>
    <submittedName>
        <fullName evidence="3">Uncharacterized protein</fullName>
    </submittedName>
</protein>
<gene>
    <name evidence="3" type="ORF">A2154_00690</name>
</gene>
<accession>A0A1F5Z848</accession>
<keyword evidence="2" id="KW-0812">Transmembrane</keyword>
<dbReference type="Proteomes" id="UP000176854">
    <property type="component" value="Unassembled WGS sequence"/>
</dbReference>
<reference evidence="3 4" key="1">
    <citation type="journal article" date="2016" name="Nat. Commun.">
        <title>Thousands of microbial genomes shed light on interconnected biogeochemical processes in an aquifer system.</title>
        <authorList>
            <person name="Anantharaman K."/>
            <person name="Brown C.T."/>
            <person name="Hug L.A."/>
            <person name="Sharon I."/>
            <person name="Castelle C.J."/>
            <person name="Probst A.J."/>
            <person name="Thomas B.C."/>
            <person name="Singh A."/>
            <person name="Wilkins M.J."/>
            <person name="Karaoz U."/>
            <person name="Brodie E.L."/>
            <person name="Williams K.H."/>
            <person name="Hubbard S.S."/>
            <person name="Banfield J.F."/>
        </authorList>
    </citation>
    <scope>NUCLEOTIDE SEQUENCE [LARGE SCALE GENOMIC DNA]</scope>
</reference>
<feature type="region of interest" description="Disordered" evidence="1">
    <location>
        <begin position="1"/>
        <end position="54"/>
    </location>
</feature>
<feature type="compositionally biased region" description="Polar residues" evidence="1">
    <location>
        <begin position="40"/>
        <end position="54"/>
    </location>
</feature>
<evidence type="ECO:0000256" key="1">
    <source>
        <dbReference type="SAM" id="MobiDB-lite"/>
    </source>
</evidence>